<dbReference type="EMBL" id="QLMG01000027">
    <property type="protein sequence ID" value="RAK14921.1"/>
    <property type="molecule type" value="Genomic_DNA"/>
</dbReference>
<dbReference type="Proteomes" id="UP000249165">
    <property type="component" value="Unassembled WGS sequence"/>
</dbReference>
<reference evidence="2 3" key="1">
    <citation type="submission" date="2018-06" db="EMBL/GenBank/DDBJ databases">
        <title>Genomic Encyclopedia of Archaeal and Bacterial Type Strains, Phase II (KMG-II): from individual species to whole genera.</title>
        <authorList>
            <person name="Goeker M."/>
        </authorList>
    </citation>
    <scope>NUCLEOTIDE SEQUENCE [LARGE SCALE GENOMIC DNA]</scope>
    <source>
        <strain evidence="2 3">DSM 22011</strain>
    </source>
</reference>
<gene>
    <name evidence="2" type="ORF">ATI53_102752</name>
</gene>
<comment type="caution">
    <text evidence="2">The sequence shown here is derived from an EMBL/GenBank/DDBJ whole genome shotgun (WGS) entry which is preliminary data.</text>
</comment>
<evidence type="ECO:0000313" key="2">
    <source>
        <dbReference type="EMBL" id="RAK14921.1"/>
    </source>
</evidence>
<feature type="region of interest" description="Disordered" evidence="1">
    <location>
        <begin position="1"/>
        <end position="104"/>
    </location>
</feature>
<proteinExistence type="predicted"/>
<protein>
    <submittedName>
        <fullName evidence="2">Uncharacterized protein</fullName>
    </submittedName>
</protein>
<name>A0A327Y3H0_9RHOB</name>
<organism evidence="2 3">
    <name type="scientific">Salipiger aestuarii</name>
    <dbReference type="NCBI Taxonomy" id="568098"/>
    <lineage>
        <taxon>Bacteria</taxon>
        <taxon>Pseudomonadati</taxon>
        <taxon>Pseudomonadota</taxon>
        <taxon>Alphaproteobacteria</taxon>
        <taxon>Rhodobacterales</taxon>
        <taxon>Roseobacteraceae</taxon>
        <taxon>Salipiger</taxon>
    </lineage>
</organism>
<dbReference type="AlphaFoldDB" id="A0A327Y3H0"/>
<feature type="compositionally biased region" description="Polar residues" evidence="1">
    <location>
        <begin position="93"/>
        <end position="104"/>
    </location>
</feature>
<evidence type="ECO:0000256" key="1">
    <source>
        <dbReference type="SAM" id="MobiDB-lite"/>
    </source>
</evidence>
<feature type="compositionally biased region" description="Low complexity" evidence="1">
    <location>
        <begin position="74"/>
        <end position="84"/>
    </location>
</feature>
<accession>A0A327Y3H0</accession>
<keyword evidence="3" id="KW-1185">Reference proteome</keyword>
<evidence type="ECO:0000313" key="3">
    <source>
        <dbReference type="Proteomes" id="UP000249165"/>
    </source>
</evidence>
<sequence>MRQGGRAGSHATGYARPSPRTEGRCPQRLTGDSAEYSPPDRAAALRPVFILPEKLPPEASGSPTREPGGQMCQGASLSGASGSSRPTPLKMNLNGSTQTKPSTT</sequence>